<feature type="compositionally biased region" description="Polar residues" evidence="2">
    <location>
        <begin position="573"/>
        <end position="582"/>
    </location>
</feature>
<reference evidence="4" key="1">
    <citation type="submission" date="2023-11" db="EMBL/GenBank/DDBJ databases">
        <title>Genome assemblies of two species of porcelain crab, Petrolisthes cinctipes and Petrolisthes manimaculis (Anomura: Porcellanidae).</title>
        <authorList>
            <person name="Angst P."/>
        </authorList>
    </citation>
    <scope>NUCLEOTIDE SEQUENCE</scope>
    <source>
        <strain evidence="4">PB745_02</strain>
        <tissue evidence="4">Gill</tissue>
    </source>
</reference>
<evidence type="ECO:0000256" key="1">
    <source>
        <dbReference type="ARBA" id="ARBA00022553"/>
    </source>
</evidence>
<sequence length="790" mass="88697">MSTHSSGSSVGRGPQLPPHPPHLVPLGMAITPKNLLKRHKLPLAAHLHTPTAPPGLDLSRPLLLYNTYNSTKVRGVSLRPGKNGELTPVGPTIVIPDSYTGWFAVVTSDGHTAPYYSTVEQVASSQVSFFLTRYDVPAFTNKHDESGGLSYQKTLVQSGHVLKLLGIYEDLNARRTNSGGRGRDLSSSSSYCDKYAQCLNYRNEVVFLPFSASGRFYTTAHKSSKNPNHVYLMTQILKNHRLPLTVRLVCGYMPRVPCNFTGVLRLEQAQKEAVILACTMTNEADATLFEIDVASNFALTPVKDTMFPKSPIFLKTVSYCDDEAEAWRRQIKVTHHVTEKRSRSLTRSLSDKFVEPFTNVRPLSLSFLSDHDRRKVRERDHSREGRLPPTNKDKSRELRFRDFRRRENSVEKTKFTYHDRSSSLNNYPIKDSGLENKKNADIRKISKQNTYVLQNGKNSKQVEKKVESESSSFISTASVENMDYSRVVDDISPIPEKEEEAGESHYAEICDFARRAGSSSRFEGPLSLPNLSLFQRASSKKEEKLSRRISNNISSLSNISLRSNGSARKQIRRSGSGTPSETGSRRSSARVSESSSKEDSASIKERDPSDSVGRVYRQELQRDDRLCDVVPSSVYEKDKDNEVYSHEVSKREKLKEMLSAEFKRSKECGRSLLESDKWDKLKRLSRRGGDKDKSSIKSEPEVQGVVKCSSPTTNEAKTDQMIGKDKVNEVYIIRVVVKDKEEDQMSTLARDTSGGYYMKIRGFEVPKEEIGRGVVSGGSSDEISGYDSLC</sequence>
<evidence type="ECO:0000256" key="2">
    <source>
        <dbReference type="SAM" id="MobiDB-lite"/>
    </source>
</evidence>
<evidence type="ECO:0000313" key="4">
    <source>
        <dbReference type="EMBL" id="KAK4300564.1"/>
    </source>
</evidence>
<feature type="region of interest" description="Disordered" evidence="2">
    <location>
        <begin position="1"/>
        <end position="24"/>
    </location>
</feature>
<dbReference type="EMBL" id="JAWZYT010003032">
    <property type="protein sequence ID" value="KAK4300564.1"/>
    <property type="molecule type" value="Genomic_DNA"/>
</dbReference>
<feature type="domain" description="CABIT" evidence="3">
    <location>
        <begin position="82"/>
        <end position="287"/>
    </location>
</feature>
<dbReference type="Proteomes" id="UP001292094">
    <property type="component" value="Unassembled WGS sequence"/>
</dbReference>
<name>A0AAE1P205_9EUCA</name>
<gene>
    <name evidence="4" type="ORF">Pmani_027235</name>
</gene>
<evidence type="ECO:0000259" key="3">
    <source>
        <dbReference type="Pfam" id="PF12736"/>
    </source>
</evidence>
<dbReference type="InterPro" id="IPR052281">
    <property type="entry name" value="GAREM"/>
</dbReference>
<feature type="compositionally biased region" description="Low complexity" evidence="2">
    <location>
        <begin position="585"/>
        <end position="594"/>
    </location>
</feature>
<keyword evidence="1" id="KW-0597">Phosphoprotein</keyword>
<dbReference type="InterPro" id="IPR025946">
    <property type="entry name" value="CABIT_dom"/>
</dbReference>
<dbReference type="PANTHER" id="PTHR14454">
    <property type="entry name" value="GRB2-ASSOCIATED AND REGULATOR OF MAPK PROTEIN FAMILY MEMBER"/>
    <property type="match status" value="1"/>
</dbReference>
<feature type="region of interest" description="Disordered" evidence="2">
    <location>
        <begin position="560"/>
        <end position="618"/>
    </location>
</feature>
<dbReference type="PANTHER" id="PTHR14454:SF11">
    <property type="entry name" value="SERRANO, ISOFORM F"/>
    <property type="match status" value="1"/>
</dbReference>
<proteinExistence type="predicted"/>
<protein>
    <recommendedName>
        <fullName evidence="3">CABIT domain-containing protein</fullName>
    </recommendedName>
</protein>
<organism evidence="4 5">
    <name type="scientific">Petrolisthes manimaculis</name>
    <dbReference type="NCBI Taxonomy" id="1843537"/>
    <lineage>
        <taxon>Eukaryota</taxon>
        <taxon>Metazoa</taxon>
        <taxon>Ecdysozoa</taxon>
        <taxon>Arthropoda</taxon>
        <taxon>Crustacea</taxon>
        <taxon>Multicrustacea</taxon>
        <taxon>Malacostraca</taxon>
        <taxon>Eumalacostraca</taxon>
        <taxon>Eucarida</taxon>
        <taxon>Decapoda</taxon>
        <taxon>Pleocyemata</taxon>
        <taxon>Anomura</taxon>
        <taxon>Galatheoidea</taxon>
        <taxon>Porcellanidae</taxon>
        <taxon>Petrolisthes</taxon>
    </lineage>
</organism>
<evidence type="ECO:0000313" key="5">
    <source>
        <dbReference type="Proteomes" id="UP001292094"/>
    </source>
</evidence>
<comment type="caution">
    <text evidence="4">The sequence shown here is derived from an EMBL/GenBank/DDBJ whole genome shotgun (WGS) entry which is preliminary data.</text>
</comment>
<accession>A0AAE1P205</accession>
<feature type="compositionally biased region" description="Basic and acidic residues" evidence="2">
    <location>
        <begin position="595"/>
        <end position="609"/>
    </location>
</feature>
<keyword evidence="5" id="KW-1185">Reference proteome</keyword>
<dbReference type="Pfam" id="PF12736">
    <property type="entry name" value="CABIT"/>
    <property type="match status" value="1"/>
</dbReference>
<feature type="region of interest" description="Disordered" evidence="2">
    <location>
        <begin position="374"/>
        <end position="396"/>
    </location>
</feature>
<dbReference type="AlphaFoldDB" id="A0AAE1P205"/>